<dbReference type="PANTHER" id="PTHR43297:SF2">
    <property type="entry name" value="DIPEPTIDE TRANSPORT ATP-BINDING PROTEIN DPPD"/>
    <property type="match status" value="1"/>
</dbReference>
<comment type="similarity">
    <text evidence="2">Belongs to the ABC transporter superfamily.</text>
</comment>
<feature type="domain" description="ABC transporter" evidence="8">
    <location>
        <begin position="10"/>
        <end position="259"/>
    </location>
</feature>
<dbReference type="PROSITE" id="PS00211">
    <property type="entry name" value="ABC_TRANSPORTER_1"/>
    <property type="match status" value="1"/>
</dbReference>
<dbReference type="GO" id="GO:0015833">
    <property type="term" value="P:peptide transport"/>
    <property type="evidence" value="ECO:0007669"/>
    <property type="project" value="InterPro"/>
</dbReference>
<keyword evidence="3" id="KW-0813">Transport</keyword>
<dbReference type="Proteomes" id="UP000824073">
    <property type="component" value="Unassembled WGS sequence"/>
</dbReference>
<evidence type="ECO:0000256" key="2">
    <source>
        <dbReference type="ARBA" id="ARBA00005417"/>
    </source>
</evidence>
<dbReference type="GO" id="GO:0005524">
    <property type="term" value="F:ATP binding"/>
    <property type="evidence" value="ECO:0007669"/>
    <property type="project" value="UniProtKB-KW"/>
</dbReference>
<reference evidence="9" key="1">
    <citation type="submission" date="2020-10" db="EMBL/GenBank/DDBJ databases">
        <authorList>
            <person name="Gilroy R."/>
        </authorList>
    </citation>
    <scope>NUCLEOTIDE SEQUENCE</scope>
    <source>
        <strain evidence="9">CHK191-8634</strain>
    </source>
</reference>
<dbReference type="InterPro" id="IPR003439">
    <property type="entry name" value="ABC_transporter-like_ATP-bd"/>
</dbReference>
<dbReference type="InterPro" id="IPR003593">
    <property type="entry name" value="AAA+_ATPase"/>
</dbReference>
<dbReference type="InterPro" id="IPR013563">
    <property type="entry name" value="Oligopep_ABC_C"/>
</dbReference>
<dbReference type="Pfam" id="PF08352">
    <property type="entry name" value="oligo_HPY"/>
    <property type="match status" value="1"/>
</dbReference>
<dbReference type="CDD" id="cd03257">
    <property type="entry name" value="ABC_NikE_OppD_transporters"/>
    <property type="match status" value="1"/>
</dbReference>
<dbReference type="InterPro" id="IPR027417">
    <property type="entry name" value="P-loop_NTPase"/>
</dbReference>
<dbReference type="SMART" id="SM00382">
    <property type="entry name" value="AAA"/>
    <property type="match status" value="1"/>
</dbReference>
<dbReference type="GO" id="GO:0016887">
    <property type="term" value="F:ATP hydrolysis activity"/>
    <property type="evidence" value="ECO:0007669"/>
    <property type="project" value="InterPro"/>
</dbReference>
<dbReference type="GO" id="GO:0005886">
    <property type="term" value="C:plasma membrane"/>
    <property type="evidence" value="ECO:0007669"/>
    <property type="project" value="UniProtKB-SubCell"/>
</dbReference>
<evidence type="ECO:0000256" key="5">
    <source>
        <dbReference type="ARBA" id="ARBA00022741"/>
    </source>
</evidence>
<protein>
    <submittedName>
        <fullName evidence="9">ABC transporter ATP-binding protein</fullName>
    </submittedName>
</protein>
<keyword evidence="4" id="KW-1003">Cell membrane</keyword>
<keyword evidence="6 9" id="KW-0067">ATP-binding</keyword>
<dbReference type="AlphaFoldDB" id="A0A9D1IV91"/>
<dbReference type="Gene3D" id="3.40.50.300">
    <property type="entry name" value="P-loop containing nucleotide triphosphate hydrolases"/>
    <property type="match status" value="1"/>
</dbReference>
<dbReference type="SUPFAM" id="SSF52540">
    <property type="entry name" value="P-loop containing nucleoside triphosphate hydrolases"/>
    <property type="match status" value="1"/>
</dbReference>
<keyword evidence="5" id="KW-0547">Nucleotide-binding</keyword>
<comment type="subcellular location">
    <subcellularLocation>
        <location evidence="1">Cell membrane</location>
        <topology evidence="1">Peripheral membrane protein</topology>
    </subcellularLocation>
</comment>
<evidence type="ECO:0000256" key="6">
    <source>
        <dbReference type="ARBA" id="ARBA00022840"/>
    </source>
</evidence>
<organism evidence="9 10">
    <name type="scientific">Candidatus Ventrousia excrementavium</name>
    <dbReference type="NCBI Taxonomy" id="2840961"/>
    <lineage>
        <taxon>Bacteria</taxon>
        <taxon>Bacillati</taxon>
        <taxon>Bacillota</taxon>
        <taxon>Clostridia</taxon>
        <taxon>Eubacteriales</taxon>
        <taxon>Clostridiaceae</taxon>
        <taxon>Clostridiaceae incertae sedis</taxon>
        <taxon>Candidatus Ventrousia</taxon>
    </lineage>
</organism>
<evidence type="ECO:0000313" key="9">
    <source>
        <dbReference type="EMBL" id="HIU42772.1"/>
    </source>
</evidence>
<name>A0A9D1IV91_9CLOT</name>
<dbReference type="EMBL" id="DVMR01000008">
    <property type="protein sequence ID" value="HIU42772.1"/>
    <property type="molecule type" value="Genomic_DNA"/>
</dbReference>
<proteinExistence type="inferred from homology"/>
<dbReference type="InterPro" id="IPR050388">
    <property type="entry name" value="ABC_Ni/Peptide_Import"/>
</dbReference>
<reference evidence="9" key="2">
    <citation type="journal article" date="2021" name="PeerJ">
        <title>Extensive microbial diversity within the chicken gut microbiome revealed by metagenomics and culture.</title>
        <authorList>
            <person name="Gilroy R."/>
            <person name="Ravi A."/>
            <person name="Getino M."/>
            <person name="Pursley I."/>
            <person name="Horton D.L."/>
            <person name="Alikhan N.F."/>
            <person name="Baker D."/>
            <person name="Gharbi K."/>
            <person name="Hall N."/>
            <person name="Watson M."/>
            <person name="Adriaenssens E.M."/>
            <person name="Foster-Nyarko E."/>
            <person name="Jarju S."/>
            <person name="Secka A."/>
            <person name="Antonio M."/>
            <person name="Oren A."/>
            <person name="Chaudhuri R.R."/>
            <person name="La Ragione R."/>
            <person name="Hildebrand F."/>
            <person name="Pallen M.J."/>
        </authorList>
    </citation>
    <scope>NUCLEOTIDE SEQUENCE</scope>
    <source>
        <strain evidence="9">CHK191-8634</strain>
    </source>
</reference>
<comment type="caution">
    <text evidence="9">The sequence shown here is derived from an EMBL/GenBank/DDBJ whole genome shotgun (WGS) entry which is preliminary data.</text>
</comment>
<dbReference type="PROSITE" id="PS50893">
    <property type="entry name" value="ABC_TRANSPORTER_2"/>
    <property type="match status" value="1"/>
</dbReference>
<sequence>MNGVNDDIVLQVEDLTVYYELEEETVKAVNNISFSLKRGETIGLVGETGAGKTTTALALLRLVPDPPGVIKSGTITVCGNDMLSLPVQKLESIRGKDISMIFQDPMTSLNPVFKVVDQIAESLEIHEKLSKTEAHEKALDMLETVGISRSRGGEYPHQFSGGMKQRVGIAIALACSPQLLIADEPTTALDVTIQAQVLDLIKDLKDKNGTSVIMITHDLGIVAEICDQVAVMYAGHIVEHGSLDEVFNHTLHPYTEGLFNSLPNINDRKSELKPIPGLMPDPTNLPEGCAFAPRCEYATEACKTVQPALHTVDGTHKVACLRYDETDFHINRGKKHG</sequence>
<dbReference type="PANTHER" id="PTHR43297">
    <property type="entry name" value="OLIGOPEPTIDE TRANSPORT ATP-BINDING PROTEIN APPD"/>
    <property type="match status" value="1"/>
</dbReference>
<evidence type="ECO:0000256" key="3">
    <source>
        <dbReference type="ARBA" id="ARBA00022448"/>
    </source>
</evidence>
<accession>A0A9D1IV91</accession>
<keyword evidence="7" id="KW-0472">Membrane</keyword>
<dbReference type="NCBIfam" id="TIGR01727">
    <property type="entry name" value="oligo_HPY"/>
    <property type="match status" value="1"/>
</dbReference>
<dbReference type="InterPro" id="IPR017871">
    <property type="entry name" value="ABC_transporter-like_CS"/>
</dbReference>
<gene>
    <name evidence="9" type="ORF">IAB67_00555</name>
</gene>
<evidence type="ECO:0000313" key="10">
    <source>
        <dbReference type="Proteomes" id="UP000824073"/>
    </source>
</evidence>
<evidence type="ECO:0000256" key="1">
    <source>
        <dbReference type="ARBA" id="ARBA00004202"/>
    </source>
</evidence>
<dbReference type="FunFam" id="3.40.50.300:FF:000016">
    <property type="entry name" value="Oligopeptide ABC transporter ATP-binding component"/>
    <property type="match status" value="1"/>
</dbReference>
<evidence type="ECO:0000256" key="4">
    <source>
        <dbReference type="ARBA" id="ARBA00022475"/>
    </source>
</evidence>
<dbReference type="Pfam" id="PF00005">
    <property type="entry name" value="ABC_tran"/>
    <property type="match status" value="1"/>
</dbReference>
<evidence type="ECO:0000259" key="8">
    <source>
        <dbReference type="PROSITE" id="PS50893"/>
    </source>
</evidence>
<evidence type="ECO:0000256" key="7">
    <source>
        <dbReference type="ARBA" id="ARBA00023136"/>
    </source>
</evidence>